<sequence length="50" mass="6109">MWILTLFLHDRVKMFEYDNKDEARTEFEKANGCKILSEIIHFRDFEKRGS</sequence>
<name>A0A366K459_CYTFI</name>
<comment type="caution">
    <text evidence="1">The sequence shown here is derived from an EMBL/GenBank/DDBJ whole genome shotgun (WGS) entry which is preliminary data.</text>
</comment>
<evidence type="ECO:0000313" key="1">
    <source>
        <dbReference type="EMBL" id="RBP96092.1"/>
    </source>
</evidence>
<gene>
    <name evidence="1" type="ORF">DFO70_102419</name>
</gene>
<organism evidence="1 2">
    <name type="scientific">Cytobacillus firmus</name>
    <name type="common">Bacillus firmus</name>
    <dbReference type="NCBI Taxonomy" id="1399"/>
    <lineage>
        <taxon>Bacteria</taxon>
        <taxon>Bacillati</taxon>
        <taxon>Bacillota</taxon>
        <taxon>Bacilli</taxon>
        <taxon>Bacillales</taxon>
        <taxon>Bacillaceae</taxon>
        <taxon>Cytobacillus</taxon>
    </lineage>
</organism>
<keyword evidence="2" id="KW-1185">Reference proteome</keyword>
<dbReference type="EMBL" id="QNSF01000002">
    <property type="protein sequence ID" value="RBP96092.1"/>
    <property type="molecule type" value="Genomic_DNA"/>
</dbReference>
<protein>
    <submittedName>
        <fullName evidence="1">Uncharacterized protein</fullName>
    </submittedName>
</protein>
<reference evidence="1 2" key="1">
    <citation type="submission" date="2018-06" db="EMBL/GenBank/DDBJ databases">
        <title>Freshwater and sediment microbial communities from various areas in North America, analyzing microbe dynamics in response to fracking.</title>
        <authorList>
            <person name="Lamendella R."/>
        </authorList>
    </citation>
    <scope>NUCLEOTIDE SEQUENCE [LARGE SCALE GENOMIC DNA]</scope>
    <source>
        <strain evidence="1 2">14_TX</strain>
    </source>
</reference>
<proteinExistence type="predicted"/>
<dbReference type="RefSeq" id="WP_166672458.1">
    <property type="nucleotide sequence ID" value="NZ_QNSF01000002.1"/>
</dbReference>
<evidence type="ECO:0000313" key="2">
    <source>
        <dbReference type="Proteomes" id="UP000252731"/>
    </source>
</evidence>
<dbReference type="Proteomes" id="UP000252731">
    <property type="component" value="Unassembled WGS sequence"/>
</dbReference>
<dbReference type="AlphaFoldDB" id="A0A366K459"/>
<accession>A0A366K459</accession>